<reference evidence="2 3" key="1">
    <citation type="submission" date="2023-03" db="EMBL/GenBank/DDBJ databases">
        <title>Bacillus Genome Sequencing.</title>
        <authorList>
            <person name="Dunlap C."/>
        </authorList>
    </citation>
    <scope>NUCLEOTIDE SEQUENCE [LARGE SCALE GENOMIC DNA]</scope>
    <source>
        <strain evidence="2 3">B-23453</strain>
    </source>
</reference>
<evidence type="ECO:0000256" key="1">
    <source>
        <dbReference type="SAM" id="MobiDB-lite"/>
    </source>
</evidence>
<dbReference type="PANTHER" id="PTHR38433:SF1">
    <property type="entry name" value="DUF1641 DOMAIN-CONTAINING PROTEIN"/>
    <property type="match status" value="1"/>
</dbReference>
<feature type="compositionally biased region" description="Basic and acidic residues" evidence="1">
    <location>
        <begin position="162"/>
        <end position="181"/>
    </location>
</feature>
<dbReference type="PANTHER" id="PTHR38433">
    <property type="match status" value="1"/>
</dbReference>
<dbReference type="EMBL" id="JARMAB010000002">
    <property type="protein sequence ID" value="MED1201649.1"/>
    <property type="molecule type" value="Genomic_DNA"/>
</dbReference>
<organism evidence="2 3">
    <name type="scientific">Heyndrickxia acidicola</name>
    <dbReference type="NCBI Taxonomy" id="209389"/>
    <lineage>
        <taxon>Bacteria</taxon>
        <taxon>Bacillati</taxon>
        <taxon>Bacillota</taxon>
        <taxon>Bacilli</taxon>
        <taxon>Bacillales</taxon>
        <taxon>Bacillaceae</taxon>
        <taxon>Heyndrickxia</taxon>
    </lineage>
</organism>
<name>A0ABU6MAF9_9BACI</name>
<evidence type="ECO:0000313" key="2">
    <source>
        <dbReference type="EMBL" id="MED1201649.1"/>
    </source>
</evidence>
<gene>
    <name evidence="2" type="ORF">P4T90_00925</name>
</gene>
<dbReference type="Pfam" id="PF07849">
    <property type="entry name" value="DUF1641"/>
    <property type="match status" value="1"/>
</dbReference>
<sequence length="181" mass="20617">MAKAVKTIKRIELTEEEIRKNEIKQIEDALLSHKDAVLEVLQIVQHMQDKGILAILRGLFGQGEQVLDVIVKKMNHPETTNFIKNILLMAGTLGTVDVKQLEPVILKVNSGIARLAEKRNEDENRNEQTGYFDLIRSIKDPDVNRSITMLLTFLKGMGQDTAHNERNTQEPHRQKIHGHPE</sequence>
<dbReference type="InterPro" id="IPR012440">
    <property type="entry name" value="DUF1641"/>
</dbReference>
<dbReference type="RefSeq" id="WP_066263454.1">
    <property type="nucleotide sequence ID" value="NZ_JARMAB010000002.1"/>
</dbReference>
<feature type="region of interest" description="Disordered" evidence="1">
    <location>
        <begin position="160"/>
        <end position="181"/>
    </location>
</feature>
<evidence type="ECO:0000313" key="3">
    <source>
        <dbReference type="Proteomes" id="UP001341444"/>
    </source>
</evidence>
<accession>A0ABU6MAF9</accession>
<protein>
    <submittedName>
        <fullName evidence="2">DUF1641 domain-containing protein</fullName>
    </submittedName>
</protein>
<keyword evidence="3" id="KW-1185">Reference proteome</keyword>
<comment type="caution">
    <text evidence="2">The sequence shown here is derived from an EMBL/GenBank/DDBJ whole genome shotgun (WGS) entry which is preliminary data.</text>
</comment>
<proteinExistence type="predicted"/>
<dbReference type="Proteomes" id="UP001341444">
    <property type="component" value="Unassembled WGS sequence"/>
</dbReference>